<dbReference type="SUPFAM" id="SSF46689">
    <property type="entry name" value="Homeodomain-like"/>
    <property type="match status" value="1"/>
</dbReference>
<feature type="compositionally biased region" description="Basic and acidic residues" evidence="7">
    <location>
        <begin position="157"/>
        <end position="181"/>
    </location>
</feature>
<evidence type="ECO:0000313" key="10">
    <source>
        <dbReference type="Proteomes" id="UP000001940"/>
    </source>
</evidence>
<dbReference type="IntAct" id="Q9XVN4">
    <property type="interactions" value="15"/>
</dbReference>
<dbReference type="InParanoid" id="Q9XVN4"/>
<evidence type="ECO:0000313" key="9">
    <source>
        <dbReference type="EMBL" id="CAB03112.3"/>
    </source>
</evidence>
<dbReference type="PRINTS" id="PR00024">
    <property type="entry name" value="HOMEOBOX"/>
</dbReference>
<feature type="DNA-binding region" description="Homeobox" evidence="5">
    <location>
        <begin position="98"/>
        <end position="157"/>
    </location>
</feature>
<dbReference type="PANTHER" id="PTHR24340">
    <property type="entry name" value="HOMEOBOX PROTEIN NKX"/>
    <property type="match status" value="1"/>
</dbReference>
<feature type="compositionally biased region" description="Low complexity" evidence="7">
    <location>
        <begin position="182"/>
        <end position="192"/>
    </location>
</feature>
<name>Q9XVN4_CAEEL</name>
<dbReference type="EMBL" id="BX284605">
    <property type="protein sequence ID" value="CAB03112.3"/>
    <property type="molecule type" value="Genomic_DNA"/>
</dbReference>
<dbReference type="Proteomes" id="UP000001940">
    <property type="component" value="Chromosome V"/>
</dbReference>
<dbReference type="PhylomeDB" id="Q9XVN4"/>
<dbReference type="RefSeq" id="NP_001256348.1">
    <property type="nucleotide sequence ID" value="NM_001269419.3"/>
</dbReference>
<dbReference type="InterPro" id="IPR017970">
    <property type="entry name" value="Homeobox_CS"/>
</dbReference>
<dbReference type="InterPro" id="IPR001356">
    <property type="entry name" value="HD"/>
</dbReference>
<dbReference type="PANTHER" id="PTHR24340:SF107">
    <property type="entry name" value="HOMEOBOX DOMAIN-CONTAINING PROTEIN"/>
    <property type="match status" value="1"/>
</dbReference>
<dbReference type="InterPro" id="IPR050394">
    <property type="entry name" value="Homeobox_NK-like"/>
</dbReference>
<dbReference type="GO" id="GO:0000978">
    <property type="term" value="F:RNA polymerase II cis-regulatory region sequence-specific DNA binding"/>
    <property type="evidence" value="ECO:0000318"/>
    <property type="project" value="GO_Central"/>
</dbReference>
<dbReference type="CTD" id="185853"/>
<dbReference type="GO" id="GO:0005634">
    <property type="term" value="C:nucleus"/>
    <property type="evidence" value="ECO:0000250"/>
    <property type="project" value="WormBase"/>
</dbReference>
<keyword evidence="4 5" id="KW-0539">Nucleus</keyword>
<keyword evidence="10" id="KW-1185">Reference proteome</keyword>
<proteinExistence type="predicted"/>
<dbReference type="GO" id="GO:0000981">
    <property type="term" value="F:DNA-binding transcription factor activity, RNA polymerase II-specific"/>
    <property type="evidence" value="ECO:0000250"/>
    <property type="project" value="WormBase"/>
</dbReference>
<dbReference type="CDD" id="cd00086">
    <property type="entry name" value="homeodomain"/>
    <property type="match status" value="1"/>
</dbReference>
<evidence type="ECO:0000313" key="11">
    <source>
        <dbReference type="WormBase" id="F46F3.1a"/>
    </source>
</evidence>
<dbReference type="AGR" id="WB:WBGene00000449"/>
<dbReference type="SMART" id="SM00389">
    <property type="entry name" value="HOX"/>
    <property type="match status" value="1"/>
</dbReference>
<dbReference type="eggNOG" id="KOG0842">
    <property type="taxonomic scope" value="Eukaryota"/>
</dbReference>
<dbReference type="OMA" id="VPACSND"/>
<dbReference type="GeneID" id="185853"/>
<dbReference type="HOGENOM" id="CLU_1039128_0_0_1"/>
<dbReference type="PIR" id="T22313">
    <property type="entry name" value="T22313"/>
</dbReference>
<dbReference type="InterPro" id="IPR009057">
    <property type="entry name" value="Homeodomain-like_sf"/>
</dbReference>
<reference evidence="9 10" key="1">
    <citation type="journal article" date="1998" name="Science">
        <title>Genome sequence of the nematode C. elegans: a platform for investigating biology.</title>
        <authorList>
            <consortium name="The C. elegans sequencing consortium"/>
            <person name="Sulson J.E."/>
            <person name="Waterston R."/>
        </authorList>
    </citation>
    <scope>NUCLEOTIDE SEQUENCE [LARGE SCALE GENOMIC DNA]</scope>
    <source>
        <strain evidence="9 10">Bristol N2</strain>
    </source>
</reference>
<gene>
    <name evidence="9 11" type="primary">ceh-27</name>
    <name evidence="9" type="ORF">CELE_F46F3.1</name>
    <name evidence="11" type="ORF">F46F3.1</name>
</gene>
<dbReference type="FunFam" id="1.10.10.60:FF:000678">
    <property type="entry name" value="C. Elegans Homeobox"/>
    <property type="match status" value="1"/>
</dbReference>
<evidence type="ECO:0000256" key="3">
    <source>
        <dbReference type="ARBA" id="ARBA00023155"/>
    </source>
</evidence>
<protein>
    <submittedName>
        <fullName evidence="9">Homeobox domain-containing protein</fullName>
    </submittedName>
</protein>
<evidence type="ECO:0000256" key="4">
    <source>
        <dbReference type="ARBA" id="ARBA00023242"/>
    </source>
</evidence>
<feature type="domain" description="Homeobox" evidence="8">
    <location>
        <begin position="96"/>
        <end position="156"/>
    </location>
</feature>
<dbReference type="FunCoup" id="Q9XVN4">
    <property type="interactions" value="54"/>
</dbReference>
<dbReference type="PaxDb" id="6239-F46F3.1a"/>
<dbReference type="ExpressionAtlas" id="Q9XVN4">
    <property type="expression patterns" value="baseline and differential"/>
</dbReference>
<evidence type="ECO:0000256" key="2">
    <source>
        <dbReference type="ARBA" id="ARBA00023125"/>
    </source>
</evidence>
<dbReference type="KEGG" id="cel:CELE_F46F3.1"/>
<dbReference type="STRING" id="6239.F46F3.1a.1"/>
<evidence type="ECO:0000256" key="7">
    <source>
        <dbReference type="SAM" id="MobiDB-lite"/>
    </source>
</evidence>
<dbReference type="PROSITE" id="PS00027">
    <property type="entry name" value="HOMEOBOX_1"/>
    <property type="match status" value="1"/>
</dbReference>
<dbReference type="WormBase" id="F46F3.1a">
    <property type="protein sequence ID" value="CE36695"/>
    <property type="gene ID" value="WBGene00000449"/>
    <property type="gene designation" value="ceh-27"/>
</dbReference>
<dbReference type="Pfam" id="PF00046">
    <property type="entry name" value="Homeodomain"/>
    <property type="match status" value="1"/>
</dbReference>
<dbReference type="InterPro" id="IPR020479">
    <property type="entry name" value="HD_metazoa"/>
</dbReference>
<keyword evidence="3 5" id="KW-0371">Homeobox</keyword>
<dbReference type="GO" id="GO:0006357">
    <property type="term" value="P:regulation of transcription by RNA polymerase II"/>
    <property type="evidence" value="ECO:0000250"/>
    <property type="project" value="WormBase"/>
</dbReference>
<organism evidence="9 10">
    <name type="scientific">Caenorhabditis elegans</name>
    <dbReference type="NCBI Taxonomy" id="6239"/>
    <lineage>
        <taxon>Eukaryota</taxon>
        <taxon>Metazoa</taxon>
        <taxon>Ecdysozoa</taxon>
        <taxon>Nematoda</taxon>
        <taxon>Chromadorea</taxon>
        <taxon>Rhabditida</taxon>
        <taxon>Rhabditina</taxon>
        <taxon>Rhabditomorpha</taxon>
        <taxon>Rhabditoidea</taxon>
        <taxon>Rhabditidae</taxon>
        <taxon>Peloderinae</taxon>
        <taxon>Caenorhabditis</taxon>
    </lineage>
</organism>
<sequence>MSSGSSNSSTSAPNSVTPTTDAFSTLSISAPATTAAQMSYFAFPNQYPHDFSSYNTSAAYATAPYPMATHPQLANFNRFQTNQLNLGLTTQQNMMISRRKRRVLFSPQQVHVLERKFQINRYLSAADRENLAKSINLSATQVKIWFQNQRYKCKRQEKEKKMDGGCYRDSDRDTDSDRDNDSSGSLGSSMSGIKKEEDEDRKPFMPSAVSSDTACLPDISQQAFPYQMYPSSSYMPPFFAYQAPPANYPPSTYNLSTSAFHNL</sequence>
<evidence type="ECO:0000259" key="8">
    <source>
        <dbReference type="PROSITE" id="PS50071"/>
    </source>
</evidence>
<dbReference type="GO" id="GO:0030154">
    <property type="term" value="P:cell differentiation"/>
    <property type="evidence" value="ECO:0000318"/>
    <property type="project" value="GO_Central"/>
</dbReference>
<dbReference type="OrthoDB" id="3137333at2759"/>
<evidence type="ECO:0000256" key="1">
    <source>
        <dbReference type="ARBA" id="ARBA00004123"/>
    </source>
</evidence>
<dbReference type="UCSC" id="F46F3.1">
    <property type="organism name" value="c. elegans"/>
</dbReference>
<feature type="region of interest" description="Disordered" evidence="7">
    <location>
        <begin position="157"/>
        <end position="212"/>
    </location>
</feature>
<keyword evidence="2 5" id="KW-0238">DNA-binding</keyword>
<evidence type="ECO:0000256" key="6">
    <source>
        <dbReference type="RuleBase" id="RU000682"/>
    </source>
</evidence>
<dbReference type="AlphaFoldDB" id="Q9XVN4"/>
<dbReference type="SMR" id="Q9XVN4"/>
<evidence type="ECO:0000256" key="5">
    <source>
        <dbReference type="PROSITE-ProRule" id="PRU00108"/>
    </source>
</evidence>
<dbReference type="PROSITE" id="PS50071">
    <property type="entry name" value="HOMEOBOX_2"/>
    <property type="match status" value="1"/>
</dbReference>
<dbReference type="Bgee" id="WBGene00000449">
    <property type="expression patterns" value="Expressed in pharyngeal muscle cell (C elegans) and 3 other cell types or tissues"/>
</dbReference>
<feature type="compositionally biased region" description="Basic and acidic residues" evidence="7">
    <location>
        <begin position="193"/>
        <end position="203"/>
    </location>
</feature>
<dbReference type="Gene3D" id="1.10.10.60">
    <property type="entry name" value="Homeodomain-like"/>
    <property type="match status" value="1"/>
</dbReference>
<accession>Q9XVN4</accession>
<comment type="subcellular location">
    <subcellularLocation>
        <location evidence="1 5 6">Nucleus</location>
    </subcellularLocation>
</comment>